<keyword evidence="3" id="KW-1185">Reference proteome</keyword>
<dbReference type="Pfam" id="PF13391">
    <property type="entry name" value="HNH_2"/>
    <property type="match status" value="1"/>
</dbReference>
<proteinExistence type="predicted"/>
<sequence length="285" mass="32280">MEGQKFMANRHLYNKDALSEFGEFNGVAMYSARPTTISTGDLIYVVSGNTDKKQRYFFHGIYRYTSEEETDKPGRRKYLIEAFTPLVPPLEITRAMLPEGDSFNTFIGSQITSLELVRDDYKALYDEMIATSDQYKSSIEKDIEEMTRAESRDTSVARELLCRLGQGEFKRNVMKVWGSKACALTGIDVPEMLIASHIKPWAECEEGEHRNGCNGILLASHIDKLFDSHLITFREGGGSFLLEVHPNYVATLDKHFNLRGRRLELGAMTPTNSRALGILRTSPQM</sequence>
<feature type="domain" description="HNH nuclease" evidence="1">
    <location>
        <begin position="182"/>
        <end position="233"/>
    </location>
</feature>
<evidence type="ECO:0000313" key="2">
    <source>
        <dbReference type="EMBL" id="OZY53053.1"/>
    </source>
</evidence>
<accession>A0ABX4GGP0</accession>
<dbReference type="InterPro" id="IPR003615">
    <property type="entry name" value="HNH_nuc"/>
</dbReference>
<dbReference type="RefSeq" id="WP_094988384.1">
    <property type="nucleotide sequence ID" value="NZ_JAAQXW010000021.1"/>
</dbReference>
<organism evidence="2 3">
    <name type="scientific">Pseudomonas lundensis</name>
    <dbReference type="NCBI Taxonomy" id="86185"/>
    <lineage>
        <taxon>Bacteria</taxon>
        <taxon>Pseudomonadati</taxon>
        <taxon>Pseudomonadota</taxon>
        <taxon>Gammaproteobacteria</taxon>
        <taxon>Pseudomonadales</taxon>
        <taxon>Pseudomonadaceae</taxon>
        <taxon>Pseudomonas</taxon>
    </lineage>
</organism>
<gene>
    <name evidence="2" type="ORF">CJF38_20265</name>
</gene>
<dbReference type="Proteomes" id="UP000216897">
    <property type="component" value="Unassembled WGS sequence"/>
</dbReference>
<name>A0ABX4GGP0_9PSED</name>
<reference evidence="2 3" key="1">
    <citation type="submission" date="2017-08" db="EMBL/GenBank/DDBJ databases">
        <title>Genomic and metabolic characterisation of spoilage-associated Pseudomonas species.</title>
        <authorList>
            <person name="Stanborough T."/>
            <person name="Fegan N."/>
            <person name="Powell S.M."/>
            <person name="Singh T."/>
            <person name="Tamplin M.L."/>
            <person name="Chandry P.S."/>
        </authorList>
    </citation>
    <scope>NUCLEOTIDE SEQUENCE [LARGE SCALE GENOMIC DNA]</scope>
    <source>
        <strain evidence="2 3">L1814</strain>
    </source>
</reference>
<evidence type="ECO:0000313" key="3">
    <source>
        <dbReference type="Proteomes" id="UP000216897"/>
    </source>
</evidence>
<evidence type="ECO:0000259" key="1">
    <source>
        <dbReference type="Pfam" id="PF13391"/>
    </source>
</evidence>
<protein>
    <recommendedName>
        <fullName evidence="1">HNH nuclease domain-containing protein</fullName>
    </recommendedName>
</protein>
<comment type="caution">
    <text evidence="2">The sequence shown here is derived from an EMBL/GenBank/DDBJ whole genome shotgun (WGS) entry which is preliminary data.</text>
</comment>
<dbReference type="EMBL" id="NQKG01000027">
    <property type="protein sequence ID" value="OZY53053.1"/>
    <property type="molecule type" value="Genomic_DNA"/>
</dbReference>